<evidence type="ECO:0008006" key="4">
    <source>
        <dbReference type="Google" id="ProtNLM"/>
    </source>
</evidence>
<evidence type="ECO:0000313" key="3">
    <source>
        <dbReference type="Proteomes" id="UP001189429"/>
    </source>
</evidence>
<keyword evidence="3" id="KW-1185">Reference proteome</keyword>
<name>A0ABN9TS78_9DINO</name>
<sequence length="319" mass="34836">MEVFKPPDEQFDAGTVQGGDEVFFLDYTGEPKFVLGLAQRCARCTVLDHHETGLVKLREELEKVAAPSSLKLVLDVNRSGATIALDYFSSRPLPERTSGGPGEPPSKRQRAEANVEWTSDYSRLFRGEEESKRLLRVFRLIEDADIWNWWLEGSKDFHAGFAALRLDMNPTTNPELFSTLRALRVEDIMKKGAEDRIALDQAIAEEMKGTFELQIPEAGGVRCLGVMTERGDLRSALGHQVAVMSQKAGMRGFGCVCYAASGLPEGKVKCSVRAVEGENSLEVTEKFGGGGHKGASSCNVDLAALEKWKAAAGARPSAP</sequence>
<protein>
    <recommendedName>
        <fullName evidence="4">DHHA1 domain-containing protein</fullName>
    </recommendedName>
</protein>
<accession>A0ABN9TS78</accession>
<evidence type="ECO:0000313" key="2">
    <source>
        <dbReference type="EMBL" id="CAK0848665.1"/>
    </source>
</evidence>
<dbReference type="EMBL" id="CAUYUJ010014998">
    <property type="protein sequence ID" value="CAK0848665.1"/>
    <property type="molecule type" value="Genomic_DNA"/>
</dbReference>
<organism evidence="2 3">
    <name type="scientific">Prorocentrum cordatum</name>
    <dbReference type="NCBI Taxonomy" id="2364126"/>
    <lineage>
        <taxon>Eukaryota</taxon>
        <taxon>Sar</taxon>
        <taxon>Alveolata</taxon>
        <taxon>Dinophyceae</taxon>
        <taxon>Prorocentrales</taxon>
        <taxon>Prorocentraceae</taxon>
        <taxon>Prorocentrum</taxon>
    </lineage>
</organism>
<reference evidence="2" key="1">
    <citation type="submission" date="2023-10" db="EMBL/GenBank/DDBJ databases">
        <authorList>
            <person name="Chen Y."/>
            <person name="Shah S."/>
            <person name="Dougan E. K."/>
            <person name="Thang M."/>
            <person name="Chan C."/>
        </authorList>
    </citation>
    <scope>NUCLEOTIDE SEQUENCE [LARGE SCALE GENOMIC DNA]</scope>
</reference>
<proteinExistence type="predicted"/>
<dbReference type="PANTHER" id="PTHR46922:SF4">
    <property type="entry name" value="DHHA1 DOMAIN PROTEIN"/>
    <property type="match status" value="1"/>
</dbReference>
<dbReference type="PANTHER" id="PTHR46922">
    <property type="entry name" value="DHHA1 DOMAIN PROTEIN"/>
    <property type="match status" value="1"/>
</dbReference>
<dbReference type="SUPFAM" id="SSF64182">
    <property type="entry name" value="DHH phosphoesterases"/>
    <property type="match status" value="1"/>
</dbReference>
<comment type="caution">
    <text evidence="2">The sequence shown here is derived from an EMBL/GenBank/DDBJ whole genome shotgun (WGS) entry which is preliminary data.</text>
</comment>
<dbReference type="InterPro" id="IPR038763">
    <property type="entry name" value="DHH_sf"/>
</dbReference>
<dbReference type="Proteomes" id="UP001189429">
    <property type="component" value="Unassembled WGS sequence"/>
</dbReference>
<evidence type="ECO:0000256" key="1">
    <source>
        <dbReference type="SAM" id="MobiDB-lite"/>
    </source>
</evidence>
<dbReference type="Gene3D" id="3.10.310.30">
    <property type="match status" value="1"/>
</dbReference>
<feature type="region of interest" description="Disordered" evidence="1">
    <location>
        <begin position="92"/>
        <end position="113"/>
    </location>
</feature>
<gene>
    <name evidence="2" type="ORF">PCOR1329_LOCUS41557</name>
</gene>